<sequence length="648" mass="71012">MALSFLFLTLSLLLSSASAAIREYNFTVGWLITNPDGQFLRPTIGINGQWPIPRIEADVGDRIIINVKNDLGNQTTSLHFHGLYQIGTNHMDGVGGVTQCPIPPGFTFQYDFNITQPGTYWYHSHVNGQYPDGLRGPLIVHDPKNPYADLYDEELVLTLSDWYHDQMPGLIKKFMSVTNPTGAEPVPQAALMNDKQNDTIAVEPGKTYFLRIVNMGAFAAQYFWIEGHTFRIIEVDGIYTEPTEASMLYVTSAQRYGVLLTTKNETDSNFAIVGSMDQDLFDAIPKGLNPNVTSYLVYDDSKPLPTPKEIETFEPFDDFGLVPTDGEELYEDPDLVVQLDVVMDNLGDGKNYAFFSGITYVPPKVPSLYTALTTGDLAAHPSIYGPNTHSYVLSHNQTVEIVLNNQDSGKHPFHFHGHVFQTIVRSEDEAGDYDSALVLNGTVDLPRVPMRRDTILVRPNGHVVMRFKANNPGVWLFHCHIEWHIESGLIMTFVESPLTLQHQLADKIPANHWAACAANDPPYLVAGNAAGLTENLLDVSEAPAPHAPLPDGFTTKGIVAMTFSILAGLLGIATVAWYGMGEMGTIEKEKEKAKIARLTSAVIGAGEQEHHAKEAAASIVVGNGHDQTSYGTRDTTAPHTASGGNGGD</sequence>
<dbReference type="EMBL" id="JH226133">
    <property type="protein sequence ID" value="EHY56428.1"/>
    <property type="molecule type" value="Genomic_DNA"/>
</dbReference>
<evidence type="ECO:0000256" key="14">
    <source>
        <dbReference type="ARBA" id="ARBA00023136"/>
    </source>
</evidence>
<evidence type="ECO:0000256" key="19">
    <source>
        <dbReference type="SAM" id="SignalP"/>
    </source>
</evidence>
<keyword evidence="12" id="KW-0186">Copper</keyword>
<dbReference type="Pfam" id="PF07731">
    <property type="entry name" value="Cu-oxidase_2"/>
    <property type="match status" value="1"/>
</dbReference>
<evidence type="ECO:0000256" key="2">
    <source>
        <dbReference type="ARBA" id="ARBA00022448"/>
    </source>
</evidence>
<feature type="chain" id="PRO_5003602984" evidence="19">
    <location>
        <begin position="20"/>
        <end position="648"/>
    </location>
</feature>
<dbReference type="GO" id="GO:0005507">
    <property type="term" value="F:copper ion binding"/>
    <property type="evidence" value="ECO:0007669"/>
    <property type="project" value="InterPro"/>
</dbReference>
<keyword evidence="15" id="KW-0325">Glycoprotein</keyword>
<dbReference type="CDD" id="cd13899">
    <property type="entry name" value="CuRO_3_Fet3p"/>
    <property type="match status" value="1"/>
</dbReference>
<keyword evidence="9 18" id="KW-1133">Transmembrane helix</keyword>
<dbReference type="FunFam" id="2.60.40.420:FF:000024">
    <property type="entry name" value="FET5p Multicopper oxidase"/>
    <property type="match status" value="1"/>
</dbReference>
<evidence type="ECO:0000313" key="24">
    <source>
        <dbReference type="Proteomes" id="UP000007304"/>
    </source>
</evidence>
<dbReference type="GO" id="GO:0033215">
    <property type="term" value="P:reductive iron assimilation"/>
    <property type="evidence" value="ECO:0007669"/>
    <property type="project" value="TreeGrafter"/>
</dbReference>
<dbReference type="InterPro" id="IPR002355">
    <property type="entry name" value="Cu_oxidase_Cu_BS"/>
</dbReference>
<dbReference type="PANTHER" id="PTHR11709">
    <property type="entry name" value="MULTI-COPPER OXIDASE"/>
    <property type="match status" value="1"/>
</dbReference>
<evidence type="ECO:0000256" key="10">
    <source>
        <dbReference type="ARBA" id="ARBA00023002"/>
    </source>
</evidence>
<dbReference type="GeneID" id="20309149"/>
<dbReference type="InterPro" id="IPR008972">
    <property type="entry name" value="Cupredoxin"/>
</dbReference>
<evidence type="ECO:0000256" key="7">
    <source>
        <dbReference type="ARBA" id="ARBA00022729"/>
    </source>
</evidence>
<dbReference type="InterPro" id="IPR011706">
    <property type="entry name" value="Cu-oxidase_C"/>
</dbReference>
<feature type="compositionally biased region" description="Polar residues" evidence="17">
    <location>
        <begin position="625"/>
        <end position="639"/>
    </location>
</feature>
<keyword evidence="13" id="KW-0406">Ion transport</keyword>
<keyword evidence="4" id="KW-0410">Iron transport</keyword>
<dbReference type="Gene3D" id="2.60.40.420">
    <property type="entry name" value="Cupredoxins - blue copper proteins"/>
    <property type="match status" value="3"/>
</dbReference>
<dbReference type="Proteomes" id="UP000007304">
    <property type="component" value="Unassembled WGS sequence"/>
</dbReference>
<dbReference type="InterPro" id="IPR011707">
    <property type="entry name" value="Cu-oxidase-like_N"/>
</dbReference>
<keyword evidence="24" id="KW-1185">Reference proteome</keyword>
<keyword evidence="8" id="KW-0677">Repeat</keyword>
<dbReference type="SUPFAM" id="SSF49503">
    <property type="entry name" value="Cupredoxins"/>
    <property type="match status" value="3"/>
</dbReference>
<dbReference type="eggNOG" id="KOG1263">
    <property type="taxonomic scope" value="Eukaryota"/>
</dbReference>
<protein>
    <submittedName>
        <fullName evidence="23">Ferrooxidoreductase Fet3</fullName>
    </submittedName>
</protein>
<dbReference type="InParanoid" id="H6C0K0"/>
<keyword evidence="3" id="KW-1003">Cell membrane</keyword>
<dbReference type="PROSITE" id="PS00079">
    <property type="entry name" value="MULTICOPPER_OXIDASE1"/>
    <property type="match status" value="2"/>
</dbReference>
<dbReference type="GO" id="GO:0004322">
    <property type="term" value="F:ferroxidase activity"/>
    <property type="evidence" value="ECO:0007669"/>
    <property type="project" value="TreeGrafter"/>
</dbReference>
<dbReference type="VEuPathDB" id="FungiDB:HMPREF1120_04510"/>
<keyword evidence="7 19" id="KW-0732">Signal</keyword>
<keyword evidence="10" id="KW-0560">Oxidoreductase</keyword>
<evidence type="ECO:0000256" key="18">
    <source>
        <dbReference type="SAM" id="Phobius"/>
    </source>
</evidence>
<dbReference type="CDD" id="cd13877">
    <property type="entry name" value="CuRO_2_Fet3p_like"/>
    <property type="match status" value="1"/>
</dbReference>
<dbReference type="GO" id="GO:0010106">
    <property type="term" value="P:cellular response to iron ion starvation"/>
    <property type="evidence" value="ECO:0007669"/>
    <property type="project" value="TreeGrafter"/>
</dbReference>
<dbReference type="OMA" id="WHSHTEH"/>
<feature type="domain" description="Plastocyanin-like" evidence="21">
    <location>
        <begin position="360"/>
        <end position="497"/>
    </location>
</feature>
<evidence type="ECO:0000259" key="21">
    <source>
        <dbReference type="Pfam" id="PF07731"/>
    </source>
</evidence>
<evidence type="ECO:0000256" key="6">
    <source>
        <dbReference type="ARBA" id="ARBA00022723"/>
    </source>
</evidence>
<evidence type="ECO:0000259" key="20">
    <source>
        <dbReference type="Pfam" id="PF00394"/>
    </source>
</evidence>
<dbReference type="Pfam" id="PF00394">
    <property type="entry name" value="Cu-oxidase"/>
    <property type="match status" value="1"/>
</dbReference>
<feature type="signal peptide" evidence="19">
    <location>
        <begin position="1"/>
        <end position="19"/>
    </location>
</feature>
<evidence type="ECO:0000256" key="13">
    <source>
        <dbReference type="ARBA" id="ARBA00023065"/>
    </source>
</evidence>
<feature type="domain" description="Plastocyanin-like" evidence="20">
    <location>
        <begin position="153"/>
        <end position="300"/>
    </location>
</feature>
<evidence type="ECO:0000256" key="9">
    <source>
        <dbReference type="ARBA" id="ARBA00022989"/>
    </source>
</evidence>
<name>H6C0K0_EXODN</name>
<dbReference type="FunFam" id="2.60.40.420:FF:000022">
    <property type="entry name" value="FET5p Multicopper oxidase"/>
    <property type="match status" value="1"/>
</dbReference>
<gene>
    <name evidence="23" type="ORF">HMPREF1120_04510</name>
</gene>
<evidence type="ECO:0000256" key="11">
    <source>
        <dbReference type="ARBA" id="ARBA00023004"/>
    </source>
</evidence>
<evidence type="ECO:0000313" key="23">
    <source>
        <dbReference type="EMBL" id="EHY56428.1"/>
    </source>
</evidence>
<evidence type="ECO:0000259" key="22">
    <source>
        <dbReference type="Pfam" id="PF07732"/>
    </source>
</evidence>
<dbReference type="PANTHER" id="PTHR11709:SF361">
    <property type="entry name" value="IRON TRANSPORT MULTICOPPER OXIDASE FET3"/>
    <property type="match status" value="1"/>
</dbReference>
<feature type="transmembrane region" description="Helical" evidence="18">
    <location>
        <begin position="558"/>
        <end position="580"/>
    </location>
</feature>
<dbReference type="OrthoDB" id="2121828at2759"/>
<evidence type="ECO:0000256" key="1">
    <source>
        <dbReference type="ARBA" id="ARBA00010609"/>
    </source>
</evidence>
<evidence type="ECO:0000256" key="4">
    <source>
        <dbReference type="ARBA" id="ARBA00022496"/>
    </source>
</evidence>
<dbReference type="InterPro" id="IPR045087">
    <property type="entry name" value="Cu-oxidase_fam"/>
</dbReference>
<proteinExistence type="inferred from homology"/>
<evidence type="ECO:0000256" key="15">
    <source>
        <dbReference type="ARBA" id="ARBA00023180"/>
    </source>
</evidence>
<accession>H6C0K0</accession>
<dbReference type="HOGENOM" id="CLU_006504_7_3_1"/>
<evidence type="ECO:0000256" key="16">
    <source>
        <dbReference type="ARBA" id="ARBA00037814"/>
    </source>
</evidence>
<feature type="domain" description="Plastocyanin-like" evidence="22">
    <location>
        <begin position="32"/>
        <end position="144"/>
    </location>
</feature>
<keyword evidence="14 18" id="KW-0472">Membrane</keyword>
<comment type="similarity">
    <text evidence="1">Belongs to the multicopper oxidase family.</text>
</comment>
<evidence type="ECO:0000256" key="17">
    <source>
        <dbReference type="SAM" id="MobiDB-lite"/>
    </source>
</evidence>
<dbReference type="RefSeq" id="XP_009156889.1">
    <property type="nucleotide sequence ID" value="XM_009158641.1"/>
</dbReference>
<evidence type="ECO:0000256" key="8">
    <source>
        <dbReference type="ARBA" id="ARBA00022737"/>
    </source>
</evidence>
<dbReference type="STRING" id="858893.H6C0K0"/>
<keyword evidence="11" id="KW-0408">Iron</keyword>
<reference evidence="23" key="1">
    <citation type="submission" date="2011-07" db="EMBL/GenBank/DDBJ databases">
        <title>The Genome Sequence of Exophiala (Wangiella) dermatitidis NIH/UT8656.</title>
        <authorList>
            <consortium name="The Broad Institute Genome Sequencing Platform"/>
            <person name="Cuomo C."/>
            <person name="Wang Z."/>
            <person name="Hunicke-Smith S."/>
            <person name="Szanislo P.J."/>
            <person name="Earl A."/>
            <person name="Young S.K."/>
            <person name="Zeng Q."/>
            <person name="Gargeya S."/>
            <person name="Fitzgerald M."/>
            <person name="Haas B."/>
            <person name="Abouelleil A."/>
            <person name="Alvarado L."/>
            <person name="Arachchi H.M."/>
            <person name="Berlin A."/>
            <person name="Brown A."/>
            <person name="Chapman S.B."/>
            <person name="Chen Z."/>
            <person name="Dunbar C."/>
            <person name="Freedman E."/>
            <person name="Gearin G."/>
            <person name="Gellesch M."/>
            <person name="Goldberg J."/>
            <person name="Griggs A."/>
            <person name="Gujja S."/>
            <person name="Heiman D."/>
            <person name="Howarth C."/>
            <person name="Larson L."/>
            <person name="Lui A."/>
            <person name="MacDonald P.J.P."/>
            <person name="Montmayeur A."/>
            <person name="Murphy C."/>
            <person name="Neiman D."/>
            <person name="Pearson M."/>
            <person name="Priest M."/>
            <person name="Roberts A."/>
            <person name="Saif S."/>
            <person name="Shea T."/>
            <person name="Shenoy N."/>
            <person name="Sisk P."/>
            <person name="Stolte C."/>
            <person name="Sykes S."/>
            <person name="Wortman J."/>
            <person name="Nusbaum C."/>
            <person name="Birren B."/>
        </authorList>
    </citation>
    <scope>NUCLEOTIDE SEQUENCE</scope>
    <source>
        <strain evidence="23">NIH/UT8656</strain>
    </source>
</reference>
<dbReference type="GO" id="GO:0033573">
    <property type="term" value="C:high-affinity iron permease complex"/>
    <property type="evidence" value="ECO:0007669"/>
    <property type="project" value="TreeGrafter"/>
</dbReference>
<dbReference type="FunFam" id="2.60.40.420:FF:000025">
    <property type="entry name" value="FET5p Multicopper oxidase"/>
    <property type="match status" value="1"/>
</dbReference>
<dbReference type="InterPro" id="IPR044130">
    <property type="entry name" value="CuRO_2_Fet3-like"/>
</dbReference>
<dbReference type="InterPro" id="IPR033138">
    <property type="entry name" value="Cu_oxidase_CS"/>
</dbReference>
<evidence type="ECO:0000256" key="12">
    <source>
        <dbReference type="ARBA" id="ARBA00023008"/>
    </source>
</evidence>
<keyword evidence="6" id="KW-0479">Metal-binding</keyword>
<keyword evidence="2" id="KW-0813">Transport</keyword>
<dbReference type="CDD" id="cd13851">
    <property type="entry name" value="CuRO_1_Fet3p"/>
    <property type="match status" value="1"/>
</dbReference>
<keyword evidence="5 18" id="KW-0812">Transmembrane</keyword>
<dbReference type="AlphaFoldDB" id="H6C0K0"/>
<evidence type="ECO:0000256" key="3">
    <source>
        <dbReference type="ARBA" id="ARBA00022475"/>
    </source>
</evidence>
<organism evidence="23 24">
    <name type="scientific">Exophiala dermatitidis (strain ATCC 34100 / CBS 525.76 / NIH/UT8656)</name>
    <name type="common">Black yeast</name>
    <name type="synonym">Wangiella dermatitidis</name>
    <dbReference type="NCBI Taxonomy" id="858893"/>
    <lineage>
        <taxon>Eukaryota</taxon>
        <taxon>Fungi</taxon>
        <taxon>Dikarya</taxon>
        <taxon>Ascomycota</taxon>
        <taxon>Pezizomycotina</taxon>
        <taxon>Eurotiomycetes</taxon>
        <taxon>Chaetothyriomycetidae</taxon>
        <taxon>Chaetothyriales</taxon>
        <taxon>Herpotrichiellaceae</taxon>
        <taxon>Exophiala</taxon>
    </lineage>
</organism>
<dbReference type="InterPro" id="IPR001117">
    <property type="entry name" value="Cu-oxidase_2nd"/>
</dbReference>
<dbReference type="PROSITE" id="PS00080">
    <property type="entry name" value="MULTICOPPER_OXIDASE2"/>
    <property type="match status" value="1"/>
</dbReference>
<comment type="subcellular location">
    <subcellularLocation>
        <location evidence="16">Cell membrane</location>
        <topology evidence="16">Single-pass type I membrane protein</topology>
        <orientation evidence="16">Extracellular side</orientation>
    </subcellularLocation>
</comment>
<dbReference type="Pfam" id="PF07732">
    <property type="entry name" value="Cu-oxidase_3"/>
    <property type="match status" value="1"/>
</dbReference>
<feature type="region of interest" description="Disordered" evidence="17">
    <location>
        <begin position="624"/>
        <end position="648"/>
    </location>
</feature>
<evidence type="ECO:0000256" key="5">
    <source>
        <dbReference type="ARBA" id="ARBA00022692"/>
    </source>
</evidence>